<evidence type="ECO:0000313" key="1">
    <source>
        <dbReference type="EMBL" id="EFG29646.2"/>
    </source>
</evidence>
<accession>D6LDF6</accession>
<organism evidence="1 2">
    <name type="scientific">Fusobacterium periodonticum 1_1_41FAA</name>
    <dbReference type="NCBI Taxonomy" id="469621"/>
    <lineage>
        <taxon>Bacteria</taxon>
        <taxon>Fusobacteriati</taxon>
        <taxon>Fusobacteriota</taxon>
        <taxon>Fusobacteriia</taxon>
        <taxon>Fusobacteriales</taxon>
        <taxon>Fusobacteriaceae</taxon>
        <taxon>Fusobacterium</taxon>
    </lineage>
</organism>
<protein>
    <submittedName>
        <fullName evidence="1">Uncharacterized protein</fullName>
    </submittedName>
</protein>
<sequence length="376" mass="42535">MSSENLRKKRNLIIEKIDNNLSEMNDIYEETNRVKTVAENTRVILDDLDKQFCEKTGLNSEEVALMFFAVGLQIARQYLLTKFPKRLSDKEAAKKVKGKKEEHSNRKHRYYNPSLEEIASNPVPFDANIGSNGNLKGGGKMGHRVTTLGHDPILGLIFGTANIATSTLTTSSFLSFHIYTENKRDYFKSKASTYKVLEATVNKTLYQGIEGKKIIATSFIKEIIHLQSDMYTKNSLPIPFISAMNPKLASKLAERGLDMANILTVSKQVEYAIFINTIIAMLHSLFYDGNTEMEEKLHEVKTRKIIAYSDMIASASNLGVVAFTKNLNLLDIGGITVAILDFIKYKEFQKKVKEEFIFGSYKDMVMGDKYNMIDIQ</sequence>
<dbReference type="Proteomes" id="UP000003964">
    <property type="component" value="Unassembled WGS sequence"/>
</dbReference>
<proteinExistence type="predicted"/>
<dbReference type="AlphaFoldDB" id="D6LDF6"/>
<dbReference type="EMBL" id="GG770374">
    <property type="protein sequence ID" value="EFG29646.2"/>
    <property type="molecule type" value="Genomic_DNA"/>
</dbReference>
<dbReference type="RefSeq" id="WP_008819793.1">
    <property type="nucleotide sequence ID" value="NZ_GG770374.1"/>
</dbReference>
<name>D6LDF6_9FUSO</name>
<reference evidence="1 2" key="1">
    <citation type="submission" date="2010-03" db="EMBL/GenBank/DDBJ databases">
        <title>The Genome Sequence of Fusobacterium sp. 1_1_41FAA.</title>
        <authorList>
            <consortium name="The Broad Institute Genome Sequencing Platform"/>
            <person name="Ward D."/>
            <person name="Earl A."/>
            <person name="Feldgarden M."/>
            <person name="Gevers D."/>
            <person name="Young S.K."/>
            <person name="Zeng Q."/>
            <person name="Koehrsen M."/>
            <person name="Alvarado L."/>
            <person name="Berlin A."/>
            <person name="Borenstein D."/>
            <person name="Chapman S."/>
            <person name="Chen Z."/>
            <person name="Engels R."/>
            <person name="Freedman E."/>
            <person name="Gellesch M."/>
            <person name="Goldberg J."/>
            <person name="Griggs A."/>
            <person name="Gujja S."/>
            <person name="Heilman E."/>
            <person name="Heiman D."/>
            <person name="Hepburn T."/>
            <person name="Howarth C."/>
            <person name="Jen D."/>
            <person name="Larson L."/>
            <person name="Mehta T."/>
            <person name="Park D."/>
            <person name="Pearson M."/>
            <person name="Richards J."/>
            <person name="Roberts A."/>
            <person name="Saif S."/>
            <person name="Shea T."/>
            <person name="Shenoy N."/>
            <person name="Sisk P."/>
            <person name="Stolte C."/>
            <person name="Sykes S."/>
            <person name="Walk T."/>
            <person name="White J."/>
            <person name="Yandava C."/>
            <person name="Strauss J.C."/>
            <person name="Ambrose C.E."/>
            <person name="Allen-Vercoe E."/>
            <person name="Haas B."/>
            <person name="Henn M.R."/>
            <person name="Nusbaum C."/>
            <person name="Birren B."/>
        </authorList>
    </citation>
    <scope>NUCLEOTIDE SEQUENCE [LARGE SCALE GENOMIC DNA]</scope>
    <source>
        <strain evidence="1 2">1_1_41FAA</strain>
    </source>
</reference>
<evidence type="ECO:0000313" key="2">
    <source>
        <dbReference type="Proteomes" id="UP000003964"/>
    </source>
</evidence>
<gene>
    <name evidence="1" type="ORF">HMPREF0400_02301</name>
</gene>